<keyword evidence="5" id="KW-0472">Membrane</keyword>
<dbReference type="Gene3D" id="3.40.50.300">
    <property type="entry name" value="P-loop containing nucleotide triphosphate hydrolases"/>
    <property type="match status" value="1"/>
</dbReference>
<dbReference type="SUPFAM" id="SSF52540">
    <property type="entry name" value="P-loop containing nucleoside triphosphate hydrolases"/>
    <property type="match status" value="1"/>
</dbReference>
<organism evidence="7">
    <name type="scientific">Tetraselmis sp. GSL018</name>
    <dbReference type="NCBI Taxonomy" id="582737"/>
    <lineage>
        <taxon>Eukaryota</taxon>
        <taxon>Viridiplantae</taxon>
        <taxon>Chlorophyta</taxon>
        <taxon>core chlorophytes</taxon>
        <taxon>Chlorodendrophyceae</taxon>
        <taxon>Chlorodendrales</taxon>
        <taxon>Chlorodendraceae</taxon>
        <taxon>Tetraselmis</taxon>
    </lineage>
</organism>
<dbReference type="Pfam" id="PF16880">
    <property type="entry name" value="EHD_N"/>
    <property type="match status" value="1"/>
</dbReference>
<evidence type="ECO:0000256" key="3">
    <source>
        <dbReference type="ARBA" id="ARBA00022475"/>
    </source>
</evidence>
<dbReference type="PROSITE" id="PS51718">
    <property type="entry name" value="G_DYNAMIN_2"/>
    <property type="match status" value="1"/>
</dbReference>
<keyword evidence="3" id="KW-1003">Cell membrane</keyword>
<evidence type="ECO:0000313" key="7">
    <source>
        <dbReference type="EMBL" id="JAC77500.1"/>
    </source>
</evidence>
<protein>
    <submittedName>
        <fullName evidence="7">Eh domain-containing protein 1-like</fullName>
    </submittedName>
</protein>
<keyword evidence="4" id="KW-0967">Endosome</keyword>
<dbReference type="AlphaFoldDB" id="A0A061S3M1"/>
<accession>A0A061S3M1</accession>
<dbReference type="InterPro" id="IPR030381">
    <property type="entry name" value="G_DYNAMIN_dom"/>
</dbReference>
<feature type="domain" description="Dynamin-type G" evidence="6">
    <location>
        <begin position="37"/>
        <end position="278"/>
    </location>
</feature>
<dbReference type="EMBL" id="GBEZ01008003">
    <property type="protein sequence ID" value="JAC77500.1"/>
    <property type="molecule type" value="Transcribed_RNA"/>
</dbReference>
<dbReference type="InterPro" id="IPR051943">
    <property type="entry name" value="TRAFAC_Dynamin-like_GTPase"/>
</dbReference>
<dbReference type="GO" id="GO:0010008">
    <property type="term" value="C:endosome membrane"/>
    <property type="evidence" value="ECO:0007669"/>
    <property type="project" value="UniProtKB-SubCell"/>
</dbReference>
<comment type="subcellular location">
    <subcellularLocation>
        <location evidence="1">Cell membrane</location>
        <topology evidence="1">Peripheral membrane protein</topology>
        <orientation evidence="1">Cytoplasmic side</orientation>
    </subcellularLocation>
    <subcellularLocation>
        <location evidence="2">Endosome membrane</location>
        <topology evidence="2">Peripheral membrane protein</topology>
    </subcellularLocation>
</comment>
<dbReference type="Pfam" id="PF00350">
    <property type="entry name" value="Dynamin_N"/>
    <property type="match status" value="1"/>
</dbReference>
<sequence>MSVRDALKKVYFAKVRPLEQDYGFGNFHSPCLTAGDFNAKPSVLLIGQYSTGKTTFIRHLLKRDYPGILIGPEPTTDRFVVVSHGEQDVRTPGNTVVITGTKPYQALATYGEGFLSRFEEVQLNHELLQGLSLIDTPGVLAGEKQRLHRAYNFIDVCAWFASRCDMILLLFDPFKLDISDEFRQVIDAMKDHHDKIRVVLNKADQVSSQELMRVYGALMWSLAKVLRSPEVSKVYTGSFADDRVKEKREETAKDGNPLGTNFFEEEQQDLLRDLEAIPMQSRDRKISEFTKRVRAAKTHLIVAHNLRKKLPWFGKEAAERRLLDNLDIEFTKMKNDFSLRTFELAPGDFPSAEEFRSVCLAGSHIRSFPLLSESEFRKKIAMLDDVLQRELPNISRMEEL</sequence>
<dbReference type="InterPro" id="IPR045063">
    <property type="entry name" value="Dynamin_N"/>
</dbReference>
<dbReference type="Gene3D" id="1.10.268.20">
    <property type="match status" value="1"/>
</dbReference>
<dbReference type="InterPro" id="IPR040990">
    <property type="entry name" value="DUF5600"/>
</dbReference>
<dbReference type="InterPro" id="IPR027417">
    <property type="entry name" value="P-loop_NTPase"/>
</dbReference>
<dbReference type="InterPro" id="IPR031692">
    <property type="entry name" value="EHD_N"/>
</dbReference>
<dbReference type="CDD" id="cd09913">
    <property type="entry name" value="EHD"/>
    <property type="match status" value="1"/>
</dbReference>
<evidence type="ECO:0000259" key="6">
    <source>
        <dbReference type="PROSITE" id="PS51718"/>
    </source>
</evidence>
<dbReference type="PANTHER" id="PTHR43681">
    <property type="entry name" value="TRANSMEMBRANE GTPASE FZO"/>
    <property type="match status" value="1"/>
</dbReference>
<proteinExistence type="predicted"/>
<dbReference type="GO" id="GO:0005886">
    <property type="term" value="C:plasma membrane"/>
    <property type="evidence" value="ECO:0007669"/>
    <property type="project" value="UniProtKB-SubCell"/>
</dbReference>
<gene>
    <name evidence="7" type="ORF">TSPGSL018_17525</name>
</gene>
<evidence type="ECO:0000256" key="1">
    <source>
        <dbReference type="ARBA" id="ARBA00004413"/>
    </source>
</evidence>
<dbReference type="GO" id="GO:0005525">
    <property type="term" value="F:GTP binding"/>
    <property type="evidence" value="ECO:0007669"/>
    <property type="project" value="InterPro"/>
</dbReference>
<evidence type="ECO:0000256" key="2">
    <source>
        <dbReference type="ARBA" id="ARBA00004481"/>
    </source>
</evidence>
<reference evidence="7" key="1">
    <citation type="submission" date="2014-05" db="EMBL/GenBank/DDBJ databases">
        <title>The transcriptome of the halophilic microalga Tetraselmis sp. GSL018 isolated from the Great Salt Lake, Utah.</title>
        <authorList>
            <person name="Jinkerson R.E."/>
            <person name="D'Adamo S."/>
            <person name="Posewitz M.C."/>
        </authorList>
    </citation>
    <scope>NUCLEOTIDE SEQUENCE</scope>
    <source>
        <strain evidence="7">GSL018</strain>
    </source>
</reference>
<evidence type="ECO:0000256" key="4">
    <source>
        <dbReference type="ARBA" id="ARBA00022753"/>
    </source>
</evidence>
<dbReference type="PANTHER" id="PTHR43681:SF1">
    <property type="entry name" value="SARCALUMENIN"/>
    <property type="match status" value="1"/>
</dbReference>
<name>A0A061S3M1_9CHLO</name>
<dbReference type="Pfam" id="PF18150">
    <property type="entry name" value="DUF5600"/>
    <property type="match status" value="1"/>
</dbReference>
<evidence type="ECO:0000256" key="5">
    <source>
        <dbReference type="ARBA" id="ARBA00023136"/>
    </source>
</evidence>